<dbReference type="Proteomes" id="UP000095286">
    <property type="component" value="Unplaced"/>
</dbReference>
<reference evidence="2" key="1">
    <citation type="submission" date="2016-11" db="UniProtKB">
        <authorList>
            <consortium name="WormBaseParasite"/>
        </authorList>
    </citation>
    <scope>IDENTIFICATION</scope>
    <source>
        <strain evidence="2">KR3021</strain>
    </source>
</reference>
<organism evidence="1 2">
    <name type="scientific">Rhabditophanes sp. KR3021</name>
    <dbReference type="NCBI Taxonomy" id="114890"/>
    <lineage>
        <taxon>Eukaryota</taxon>
        <taxon>Metazoa</taxon>
        <taxon>Ecdysozoa</taxon>
        <taxon>Nematoda</taxon>
        <taxon>Chromadorea</taxon>
        <taxon>Rhabditida</taxon>
        <taxon>Tylenchina</taxon>
        <taxon>Panagrolaimomorpha</taxon>
        <taxon>Strongyloidoidea</taxon>
        <taxon>Alloionematidae</taxon>
        <taxon>Rhabditophanes</taxon>
    </lineage>
</organism>
<sequence>MNNSDEQYFNDIGRPISGVIYLTAALINVATNIMLIYIFFRKRNHLGRIAVYKISLQMILAQFFLVAAQICPVVVLTFINNIEMAKTFGSSHVATFLLEVDSLGYYSQTYFALLVAINAGNVFFFNQKLPGFKLDSIWIPITITWIFVFCMVGIRNIFGIHKIFNVVQFFMFTIHDNESDLAYLWDFKVTPYLAYFTPCLIVAIYFSICVKVRKALKKMVFENDMNTHSSIPPTNTLRTTNIPSNQTKTKTTSIKTTTHAKTDPSQTKLLLQCILLSASAVLEPIVFTFIPYISPLFPVEYAFYVSMVLNLGILGLFTMPSWVLLFSNSEISGEFKLIRRNLCCS</sequence>
<accession>A0AC35UEM2</accession>
<name>A0AC35UEM2_9BILA</name>
<proteinExistence type="predicted"/>
<dbReference type="WBParaSite" id="RSKR_0001068850.1">
    <property type="protein sequence ID" value="RSKR_0001068850.1"/>
    <property type="gene ID" value="RSKR_0001068850"/>
</dbReference>
<evidence type="ECO:0000313" key="1">
    <source>
        <dbReference type="Proteomes" id="UP000095286"/>
    </source>
</evidence>
<protein>
    <submittedName>
        <fullName evidence="2">G_PROTEIN_RECEP_F1_2 domain-containing protein</fullName>
    </submittedName>
</protein>
<evidence type="ECO:0000313" key="2">
    <source>
        <dbReference type="WBParaSite" id="RSKR_0001068850.1"/>
    </source>
</evidence>